<dbReference type="EMBL" id="QOVF01000007">
    <property type="protein sequence ID" value="KAA0691794.1"/>
    <property type="molecule type" value="Genomic_DNA"/>
</dbReference>
<accession>A0A7V7KVF2</accession>
<name>A0A7V7KVF2_9GAMM</name>
<comment type="caution">
    <text evidence="1">The sequence shown here is derived from an EMBL/GenBank/DDBJ whole genome shotgun (WGS) entry which is preliminary data.</text>
</comment>
<keyword evidence="2" id="KW-1185">Reference proteome</keyword>
<sequence>MSLAAELEAALMKEGGPLISGDLLIRSLGYPSRHAFRKAVEQKTLPVEIFEIPRRRGKYALARDIARWLASLREQPNEEEGEGMT</sequence>
<reference evidence="1 2" key="1">
    <citation type="submission" date="2018-07" db="EMBL/GenBank/DDBJ databases">
        <title>Pseudomonas laoshanensis sp. nov., isolated from soil.</title>
        <authorList>
            <person name="Sun J."/>
            <person name="Yu L."/>
            <person name="Wang M."/>
            <person name="Zhang C."/>
        </authorList>
    </citation>
    <scope>NUCLEOTIDE SEQUENCE [LARGE SCALE GENOMIC DNA]</scope>
    <source>
        <strain evidence="1 2">Y22</strain>
    </source>
</reference>
<evidence type="ECO:0000313" key="1">
    <source>
        <dbReference type="EMBL" id="KAA0691794.1"/>
    </source>
</evidence>
<protein>
    <recommendedName>
        <fullName evidence="3">DNA-binding protein</fullName>
    </recommendedName>
</protein>
<dbReference type="Proteomes" id="UP000463138">
    <property type="component" value="Unassembled WGS sequence"/>
</dbReference>
<evidence type="ECO:0008006" key="3">
    <source>
        <dbReference type="Google" id="ProtNLM"/>
    </source>
</evidence>
<dbReference type="AlphaFoldDB" id="A0A7V7KVF2"/>
<dbReference type="RefSeq" id="WP_149333872.1">
    <property type="nucleotide sequence ID" value="NZ_QOVF01000007.1"/>
</dbReference>
<gene>
    <name evidence="1" type="ORF">DT594_16270</name>
</gene>
<dbReference type="OrthoDB" id="8591913at2"/>
<proteinExistence type="predicted"/>
<evidence type="ECO:0000313" key="2">
    <source>
        <dbReference type="Proteomes" id="UP000463138"/>
    </source>
</evidence>
<organism evidence="1 2">
    <name type="scientific">Halopseudomonas laoshanensis</name>
    <dbReference type="NCBI Taxonomy" id="2268758"/>
    <lineage>
        <taxon>Bacteria</taxon>
        <taxon>Pseudomonadati</taxon>
        <taxon>Pseudomonadota</taxon>
        <taxon>Gammaproteobacteria</taxon>
        <taxon>Pseudomonadales</taxon>
        <taxon>Pseudomonadaceae</taxon>
        <taxon>Halopseudomonas</taxon>
    </lineage>
</organism>